<dbReference type="Proteomes" id="UP001140949">
    <property type="component" value="Unassembled WGS sequence"/>
</dbReference>
<gene>
    <name evidence="1" type="ORF">M6B38_228970</name>
</gene>
<proteinExistence type="predicted"/>
<accession>A0AAX6DTF4</accession>
<evidence type="ECO:0000313" key="2">
    <source>
        <dbReference type="Proteomes" id="UP001140949"/>
    </source>
</evidence>
<evidence type="ECO:0000313" key="1">
    <source>
        <dbReference type="EMBL" id="KAJ6795028.1"/>
    </source>
</evidence>
<dbReference type="EMBL" id="JANAVB010042020">
    <property type="protein sequence ID" value="KAJ6795028.1"/>
    <property type="molecule type" value="Genomic_DNA"/>
</dbReference>
<comment type="caution">
    <text evidence="1">The sequence shown here is derived from an EMBL/GenBank/DDBJ whole genome shotgun (WGS) entry which is preliminary data.</text>
</comment>
<organism evidence="1 2">
    <name type="scientific">Iris pallida</name>
    <name type="common">Sweet iris</name>
    <dbReference type="NCBI Taxonomy" id="29817"/>
    <lineage>
        <taxon>Eukaryota</taxon>
        <taxon>Viridiplantae</taxon>
        <taxon>Streptophyta</taxon>
        <taxon>Embryophyta</taxon>
        <taxon>Tracheophyta</taxon>
        <taxon>Spermatophyta</taxon>
        <taxon>Magnoliopsida</taxon>
        <taxon>Liliopsida</taxon>
        <taxon>Asparagales</taxon>
        <taxon>Iridaceae</taxon>
        <taxon>Iridoideae</taxon>
        <taxon>Irideae</taxon>
        <taxon>Iris</taxon>
    </lineage>
</organism>
<keyword evidence="2" id="KW-1185">Reference proteome</keyword>
<reference evidence="1" key="2">
    <citation type="submission" date="2023-04" db="EMBL/GenBank/DDBJ databases">
        <authorList>
            <person name="Bruccoleri R.E."/>
            <person name="Oakeley E.J."/>
            <person name="Faust A.-M."/>
            <person name="Dessus-Babus S."/>
            <person name="Altorfer M."/>
            <person name="Burckhardt D."/>
            <person name="Oertli M."/>
            <person name="Naumann U."/>
            <person name="Petersen F."/>
            <person name="Wong J."/>
        </authorList>
    </citation>
    <scope>NUCLEOTIDE SEQUENCE</scope>
    <source>
        <strain evidence="1">GSM-AAB239-AS_SAM_17_03QT</strain>
        <tissue evidence="1">Leaf</tissue>
    </source>
</reference>
<protein>
    <submittedName>
        <fullName evidence="1">Uncharacterized protein</fullName>
    </submittedName>
</protein>
<dbReference type="AlphaFoldDB" id="A0AAX6DTF4"/>
<reference evidence="1" key="1">
    <citation type="journal article" date="2023" name="GigaByte">
        <title>Genome assembly of the bearded iris, Iris pallida Lam.</title>
        <authorList>
            <person name="Bruccoleri R.E."/>
            <person name="Oakeley E.J."/>
            <person name="Faust A.M.E."/>
            <person name="Altorfer M."/>
            <person name="Dessus-Babus S."/>
            <person name="Burckhardt D."/>
            <person name="Oertli M."/>
            <person name="Naumann U."/>
            <person name="Petersen F."/>
            <person name="Wong J."/>
        </authorList>
    </citation>
    <scope>NUCLEOTIDE SEQUENCE</scope>
    <source>
        <strain evidence="1">GSM-AAB239-AS_SAM_17_03QT</strain>
    </source>
</reference>
<name>A0AAX6DTF4_IRIPA</name>
<sequence>MSVRSVSNQDMLNCINIGRIGSVSTDTISYATLKTVCTYIVPLYQVEVIFMIKRGDFSPKLASFVIHTMNE</sequence>